<organism evidence="1 2">
    <name type="scientific">Shewanella gaetbuli</name>
    <dbReference type="NCBI Taxonomy" id="220752"/>
    <lineage>
        <taxon>Bacteria</taxon>
        <taxon>Pseudomonadati</taxon>
        <taxon>Pseudomonadota</taxon>
        <taxon>Gammaproteobacteria</taxon>
        <taxon>Alteromonadales</taxon>
        <taxon>Shewanellaceae</taxon>
        <taxon>Shewanella</taxon>
    </lineage>
</organism>
<dbReference type="EMBL" id="JAKIKP010000006">
    <property type="protein sequence ID" value="MCL1142990.1"/>
    <property type="molecule type" value="Genomic_DNA"/>
</dbReference>
<evidence type="ECO:0000313" key="1">
    <source>
        <dbReference type="EMBL" id="MCL1142990.1"/>
    </source>
</evidence>
<keyword evidence="2" id="KW-1185">Reference proteome</keyword>
<evidence type="ECO:0000313" key="2">
    <source>
        <dbReference type="Proteomes" id="UP001139333"/>
    </source>
</evidence>
<gene>
    <name evidence="1" type="ORF">L2672_09820</name>
</gene>
<proteinExistence type="predicted"/>
<reference evidence="1" key="1">
    <citation type="submission" date="2022-01" db="EMBL/GenBank/DDBJ databases">
        <title>Whole genome-based taxonomy of the Shewanellaceae.</title>
        <authorList>
            <person name="Martin-Rodriguez A.J."/>
        </authorList>
    </citation>
    <scope>NUCLEOTIDE SEQUENCE</scope>
    <source>
        <strain evidence="1">DSM 16422</strain>
    </source>
</reference>
<dbReference type="AlphaFoldDB" id="A0A9X1ZP26"/>
<accession>A0A9X1ZP26</accession>
<dbReference type="RefSeq" id="WP_248995676.1">
    <property type="nucleotide sequence ID" value="NZ_JAKIKP010000006.1"/>
</dbReference>
<protein>
    <submittedName>
        <fullName evidence="1">Uncharacterized protein</fullName>
    </submittedName>
</protein>
<dbReference type="Proteomes" id="UP001139333">
    <property type="component" value="Unassembled WGS sequence"/>
</dbReference>
<name>A0A9X1ZP26_9GAMM</name>
<sequence>MTLDEFAQLQDQLNVDLATVLVNFETDSPDPSIRIHSSNLFFRDDGTGNFEAVAETTVEAIVDSARIVRTQTKAIPIVTTN</sequence>
<comment type="caution">
    <text evidence="1">The sequence shown here is derived from an EMBL/GenBank/DDBJ whole genome shotgun (WGS) entry which is preliminary data.</text>
</comment>